<dbReference type="PANTHER" id="PTHR43798:SF5">
    <property type="entry name" value="MONOACYLGLYCEROL LIPASE ABHD6"/>
    <property type="match status" value="1"/>
</dbReference>
<evidence type="ECO:0000313" key="2">
    <source>
        <dbReference type="EMBL" id="QLI68227.1"/>
    </source>
</evidence>
<dbReference type="KEGG" id="mbrn:26242164"/>
<dbReference type="Proteomes" id="UP000510686">
    <property type="component" value="Chromosome 2"/>
</dbReference>
<proteinExistence type="predicted"/>
<feature type="domain" description="AB hydrolase-1" evidence="1">
    <location>
        <begin position="24"/>
        <end position="253"/>
    </location>
</feature>
<dbReference type="EMBL" id="CP058933">
    <property type="protein sequence ID" value="QLI68227.1"/>
    <property type="molecule type" value="Genomic_DNA"/>
</dbReference>
<dbReference type="OrthoDB" id="2498029at2759"/>
<dbReference type="InterPro" id="IPR000073">
    <property type="entry name" value="AB_hydrolase_1"/>
</dbReference>
<keyword evidence="3" id="KW-1185">Reference proteome</keyword>
<dbReference type="GeneID" id="26242164"/>
<dbReference type="RefSeq" id="XP_014544823.1">
    <property type="nucleotide sequence ID" value="XM_014689337.1"/>
</dbReference>
<organism evidence="2 3">
    <name type="scientific">Metarhizium brunneum</name>
    <dbReference type="NCBI Taxonomy" id="500148"/>
    <lineage>
        <taxon>Eukaryota</taxon>
        <taxon>Fungi</taxon>
        <taxon>Dikarya</taxon>
        <taxon>Ascomycota</taxon>
        <taxon>Pezizomycotina</taxon>
        <taxon>Sordariomycetes</taxon>
        <taxon>Hypocreomycetidae</taxon>
        <taxon>Hypocreales</taxon>
        <taxon>Clavicipitaceae</taxon>
        <taxon>Metarhizium</taxon>
    </lineage>
</organism>
<evidence type="ECO:0000313" key="3">
    <source>
        <dbReference type="Proteomes" id="UP000510686"/>
    </source>
</evidence>
<dbReference type="PANTHER" id="PTHR43798">
    <property type="entry name" value="MONOACYLGLYCEROL LIPASE"/>
    <property type="match status" value="1"/>
</dbReference>
<evidence type="ECO:0000259" key="1">
    <source>
        <dbReference type="Pfam" id="PF12697"/>
    </source>
</evidence>
<accession>A0A7D5Z3J3</accession>
<dbReference type="InterPro" id="IPR050266">
    <property type="entry name" value="AB_hydrolase_sf"/>
</dbReference>
<name>A0A7D5Z3J3_9HYPO</name>
<dbReference type="GO" id="GO:0047372">
    <property type="term" value="F:monoacylglycerol lipase activity"/>
    <property type="evidence" value="ECO:0007669"/>
    <property type="project" value="TreeGrafter"/>
</dbReference>
<dbReference type="Pfam" id="PF12697">
    <property type="entry name" value="Abhydrolase_6"/>
    <property type="match status" value="1"/>
</dbReference>
<dbReference type="Gene3D" id="3.40.50.1820">
    <property type="entry name" value="alpha/beta hydrolase"/>
    <property type="match status" value="1"/>
</dbReference>
<sequence length="273" mass="28546">MPAIQINNQDLYYSWSPAGEGPILLLIHGLGSSNSFYASIIPGLVQKGFSCLAFDTPGSASSPYRGGDSDGEAICGAAVALIAALELDVKRIVVVGHSMGAIIASELALRLDILGVILIGPVNPSAALADVFDARIKLVENEGMEGVANVVPFAATGPKATTTQKAFIRALLLAQTGEGYKSLCRTIANAKRPRYEDIKCPLLIIAGSHDKTAPLTGSQDILNSWGVEAGLKKRIEILADVGHWHCIEAAPEVEDLVGAFAEAVRSTGQASQA</sequence>
<dbReference type="SUPFAM" id="SSF53474">
    <property type="entry name" value="alpha/beta-Hydrolases"/>
    <property type="match status" value="1"/>
</dbReference>
<dbReference type="InterPro" id="IPR029058">
    <property type="entry name" value="AB_hydrolase_fold"/>
</dbReference>
<dbReference type="AlphaFoldDB" id="A0A7D5Z3J3"/>
<dbReference type="GO" id="GO:0046464">
    <property type="term" value="P:acylglycerol catabolic process"/>
    <property type="evidence" value="ECO:0007669"/>
    <property type="project" value="TreeGrafter"/>
</dbReference>
<protein>
    <recommendedName>
        <fullName evidence="1">AB hydrolase-1 domain-containing protein</fullName>
    </recommendedName>
</protein>
<dbReference type="GO" id="GO:0016020">
    <property type="term" value="C:membrane"/>
    <property type="evidence" value="ECO:0007669"/>
    <property type="project" value="TreeGrafter"/>
</dbReference>
<reference evidence="2 3" key="1">
    <citation type="submission" date="2020-07" db="EMBL/GenBank/DDBJ databases">
        <title>Telomere length de novo assembly of all 7 chromosomes of the fungus, Metarhizium brunneum, using a novel assembly pipeline.</title>
        <authorList>
            <person name="Saud z."/>
            <person name="Kortsinoglou A."/>
            <person name="Kouvelis V.N."/>
            <person name="Butt T.M."/>
        </authorList>
    </citation>
    <scope>NUCLEOTIDE SEQUENCE [LARGE SCALE GENOMIC DNA]</scope>
    <source>
        <strain evidence="2 3">4556</strain>
    </source>
</reference>
<gene>
    <name evidence="2" type="ORF">G6M90_00g047000</name>
</gene>